<evidence type="ECO:0000256" key="4">
    <source>
        <dbReference type="ARBA" id="ARBA00023136"/>
    </source>
</evidence>
<dbReference type="GO" id="GO:0016746">
    <property type="term" value="F:acyltransferase activity"/>
    <property type="evidence" value="ECO:0007669"/>
    <property type="project" value="TreeGrafter"/>
</dbReference>
<dbReference type="InterPro" id="IPR004299">
    <property type="entry name" value="MBOAT_fam"/>
</dbReference>
<protein>
    <recommendedName>
        <fullName evidence="7">Peptidoglycan O-acetyltransferase</fullName>
    </recommendedName>
</protein>
<dbReference type="AlphaFoldDB" id="A0A645D2S5"/>
<dbReference type="InterPro" id="IPR051085">
    <property type="entry name" value="MB_O-acyltransferase"/>
</dbReference>
<evidence type="ECO:0000256" key="5">
    <source>
        <dbReference type="SAM" id="Phobius"/>
    </source>
</evidence>
<name>A0A645D2S5_9ZZZZ</name>
<evidence type="ECO:0000256" key="2">
    <source>
        <dbReference type="ARBA" id="ARBA00022692"/>
    </source>
</evidence>
<sequence>MDNTVVQVPVMLVWLGLLALCLQFYYELSGYADMAIGLGLVFGFTLPEQVRAPFQADSLADFWRRWEITGLGWFRKYLYGSMPRQENPDMVICSLALVWLCFGLWHGFEWTFLVWGVWNFAVLLSENSFRHVARIPGGALRRVYTLLTVAVGFVFLKSPTLYHAGQFFIDLLGFGNNAFSSGFFYAALREYWAPLFFGVLFVTPVAARFSAFLGRRGRAWRCVAAIGYAAGLAAMLVLCLAFLAR</sequence>
<dbReference type="Pfam" id="PF03062">
    <property type="entry name" value="MBOAT"/>
    <property type="match status" value="1"/>
</dbReference>
<proteinExistence type="predicted"/>
<dbReference type="PANTHER" id="PTHR13285">
    <property type="entry name" value="ACYLTRANSFERASE"/>
    <property type="match status" value="1"/>
</dbReference>
<feature type="transmembrane region" description="Helical" evidence="5">
    <location>
        <begin position="91"/>
        <end position="118"/>
    </location>
</feature>
<keyword evidence="4 5" id="KW-0472">Membrane</keyword>
<organism evidence="6">
    <name type="scientific">bioreactor metagenome</name>
    <dbReference type="NCBI Taxonomy" id="1076179"/>
    <lineage>
        <taxon>unclassified sequences</taxon>
        <taxon>metagenomes</taxon>
        <taxon>ecological metagenomes</taxon>
    </lineage>
</organism>
<comment type="caution">
    <text evidence="6">The sequence shown here is derived from an EMBL/GenBank/DDBJ whole genome shotgun (WGS) entry which is preliminary data.</text>
</comment>
<keyword evidence="3 5" id="KW-1133">Transmembrane helix</keyword>
<evidence type="ECO:0008006" key="7">
    <source>
        <dbReference type="Google" id="ProtNLM"/>
    </source>
</evidence>
<feature type="transmembrane region" description="Helical" evidence="5">
    <location>
        <begin position="191"/>
        <end position="211"/>
    </location>
</feature>
<feature type="transmembrane region" description="Helical" evidence="5">
    <location>
        <begin position="6"/>
        <end position="26"/>
    </location>
</feature>
<feature type="transmembrane region" description="Helical" evidence="5">
    <location>
        <begin position="138"/>
        <end position="156"/>
    </location>
</feature>
<keyword evidence="2 5" id="KW-0812">Transmembrane</keyword>
<dbReference type="GO" id="GO:0016020">
    <property type="term" value="C:membrane"/>
    <property type="evidence" value="ECO:0007669"/>
    <property type="project" value="UniProtKB-SubCell"/>
</dbReference>
<dbReference type="PANTHER" id="PTHR13285:SF23">
    <property type="entry name" value="TEICHOIC ACID D-ALANYLTRANSFERASE"/>
    <property type="match status" value="1"/>
</dbReference>
<dbReference type="EMBL" id="VSSQ01032257">
    <property type="protein sequence ID" value="MPM83467.1"/>
    <property type="molecule type" value="Genomic_DNA"/>
</dbReference>
<accession>A0A645D2S5</accession>
<reference evidence="6" key="1">
    <citation type="submission" date="2019-08" db="EMBL/GenBank/DDBJ databases">
        <authorList>
            <person name="Kucharzyk K."/>
            <person name="Murdoch R.W."/>
            <person name="Higgins S."/>
            <person name="Loffler F."/>
        </authorList>
    </citation>
    <scope>NUCLEOTIDE SEQUENCE</scope>
</reference>
<evidence type="ECO:0000256" key="1">
    <source>
        <dbReference type="ARBA" id="ARBA00004141"/>
    </source>
</evidence>
<comment type="subcellular location">
    <subcellularLocation>
        <location evidence="1">Membrane</location>
        <topology evidence="1">Multi-pass membrane protein</topology>
    </subcellularLocation>
</comment>
<evidence type="ECO:0000256" key="3">
    <source>
        <dbReference type="ARBA" id="ARBA00022989"/>
    </source>
</evidence>
<gene>
    <name evidence="6" type="ORF">SDC9_130531</name>
</gene>
<evidence type="ECO:0000313" key="6">
    <source>
        <dbReference type="EMBL" id="MPM83467.1"/>
    </source>
</evidence>
<feature type="transmembrane region" description="Helical" evidence="5">
    <location>
        <begin position="223"/>
        <end position="244"/>
    </location>
</feature>